<evidence type="ECO:0000259" key="2">
    <source>
        <dbReference type="Pfam" id="PF07985"/>
    </source>
</evidence>
<protein>
    <recommendedName>
        <fullName evidence="2">SRR1-like domain-containing protein</fullName>
    </recommendedName>
</protein>
<organism evidence="3 4">
    <name type="scientific">Orbilia brochopaga</name>
    <dbReference type="NCBI Taxonomy" id="3140254"/>
    <lineage>
        <taxon>Eukaryota</taxon>
        <taxon>Fungi</taxon>
        <taxon>Dikarya</taxon>
        <taxon>Ascomycota</taxon>
        <taxon>Pezizomycotina</taxon>
        <taxon>Orbiliomycetes</taxon>
        <taxon>Orbiliales</taxon>
        <taxon>Orbiliaceae</taxon>
        <taxon>Orbilia</taxon>
    </lineage>
</organism>
<evidence type="ECO:0000256" key="1">
    <source>
        <dbReference type="SAM" id="MobiDB-lite"/>
    </source>
</evidence>
<name>A0AAV9V6Z3_9PEZI</name>
<evidence type="ECO:0000313" key="3">
    <source>
        <dbReference type="EMBL" id="KAK6354707.1"/>
    </source>
</evidence>
<proteinExistence type="predicted"/>
<reference evidence="3 4" key="1">
    <citation type="submission" date="2019-10" db="EMBL/GenBank/DDBJ databases">
        <authorList>
            <person name="Palmer J.M."/>
        </authorList>
    </citation>
    <scope>NUCLEOTIDE SEQUENCE [LARGE SCALE GENOMIC DNA]</scope>
    <source>
        <strain evidence="3 4">TWF696</strain>
    </source>
</reference>
<keyword evidence="4" id="KW-1185">Reference proteome</keyword>
<dbReference type="PANTHER" id="PTHR42080">
    <property type="entry name" value="SRR1 DOMAIN-CONTAINING PROTEIN"/>
    <property type="match status" value="1"/>
</dbReference>
<dbReference type="EMBL" id="JAVHNQ010000002">
    <property type="protein sequence ID" value="KAK6354707.1"/>
    <property type="molecule type" value="Genomic_DNA"/>
</dbReference>
<feature type="domain" description="SRR1-like" evidence="2">
    <location>
        <begin position="97"/>
        <end position="228"/>
    </location>
</feature>
<feature type="region of interest" description="Disordered" evidence="1">
    <location>
        <begin position="1"/>
        <end position="31"/>
    </location>
</feature>
<gene>
    <name evidence="3" type="ORF">TWF696_003846</name>
</gene>
<sequence length="327" mass="35127">MSARQRHSRVPAPDGWTTIASPRKAKSKSAAASALLAHKSDLTNGAGAHDAAADESTPTEAEVAKVTARLQRQITAFNAASCCAKLKDLLRDELDIHRDTTQGSVETEGISNVLILALGSLSDSFGPAPGYQLAAALAIIDVLREHSTTMKKAMRILSYDPVYTALDRTVLSSFGISVVTGAQVPSDEGWYRRALVYMPHASVWLNHAYFMRRPRVWIGNCFAMYESAVTGLRPGEDGGDDEDGRTGKKDEGDDGNDGSGGGEVRGILREVRGVMEGYKRVEWPEEGWGGGAVFNNLVVYVRKETDIDAAGEEGDLTDAVAALTLEK</sequence>
<feature type="region of interest" description="Disordered" evidence="1">
    <location>
        <begin position="233"/>
        <end position="263"/>
    </location>
</feature>
<dbReference type="InterPro" id="IPR012942">
    <property type="entry name" value="SRR1-like"/>
</dbReference>
<dbReference type="Proteomes" id="UP001375240">
    <property type="component" value="Unassembled WGS sequence"/>
</dbReference>
<comment type="caution">
    <text evidence="3">The sequence shown here is derived from an EMBL/GenBank/DDBJ whole genome shotgun (WGS) entry which is preliminary data.</text>
</comment>
<dbReference type="AlphaFoldDB" id="A0AAV9V6Z3"/>
<dbReference type="Pfam" id="PF07985">
    <property type="entry name" value="SRR1"/>
    <property type="match status" value="1"/>
</dbReference>
<dbReference type="PANTHER" id="PTHR42080:SF1">
    <property type="entry name" value="SRR1-LIKE DOMAIN-CONTAINING PROTEIN"/>
    <property type="match status" value="1"/>
</dbReference>
<evidence type="ECO:0000313" key="4">
    <source>
        <dbReference type="Proteomes" id="UP001375240"/>
    </source>
</evidence>
<accession>A0AAV9V6Z3</accession>